<comment type="subcellular location">
    <subcellularLocation>
        <location evidence="1">Membrane</location>
        <topology evidence="1">Multi-pass membrane protein</topology>
    </subcellularLocation>
</comment>
<dbReference type="AlphaFoldDB" id="A0A135TPK7"/>
<keyword evidence="4 7" id="KW-0472">Membrane</keyword>
<organism evidence="9 10">
    <name type="scientific">Colletotrichum salicis</name>
    <dbReference type="NCBI Taxonomy" id="1209931"/>
    <lineage>
        <taxon>Eukaryota</taxon>
        <taxon>Fungi</taxon>
        <taxon>Dikarya</taxon>
        <taxon>Ascomycota</taxon>
        <taxon>Pezizomycotina</taxon>
        <taxon>Sordariomycetes</taxon>
        <taxon>Hypocreomycetidae</taxon>
        <taxon>Glomerellales</taxon>
        <taxon>Glomerellaceae</taxon>
        <taxon>Colletotrichum</taxon>
        <taxon>Colletotrichum acutatum species complex</taxon>
    </lineage>
</organism>
<evidence type="ECO:0000256" key="5">
    <source>
        <dbReference type="ARBA" id="ARBA00038359"/>
    </source>
</evidence>
<proteinExistence type="inferred from homology"/>
<feature type="region of interest" description="Disordered" evidence="6">
    <location>
        <begin position="144"/>
        <end position="176"/>
    </location>
</feature>
<evidence type="ECO:0000313" key="10">
    <source>
        <dbReference type="Proteomes" id="UP000070121"/>
    </source>
</evidence>
<comment type="similarity">
    <text evidence="5">Belongs to the SAT4 family.</text>
</comment>
<feature type="compositionally biased region" description="Basic and acidic residues" evidence="6">
    <location>
        <begin position="153"/>
        <end position="169"/>
    </location>
</feature>
<dbReference type="OrthoDB" id="5413793at2759"/>
<evidence type="ECO:0000256" key="1">
    <source>
        <dbReference type="ARBA" id="ARBA00004141"/>
    </source>
</evidence>
<keyword evidence="3 7" id="KW-1133">Transmembrane helix</keyword>
<gene>
    <name evidence="9" type="ORF">CSAL01_11854</name>
</gene>
<keyword evidence="2 7" id="KW-0812">Transmembrane</keyword>
<dbReference type="InterPro" id="IPR049326">
    <property type="entry name" value="Rhodopsin_dom_fungi"/>
</dbReference>
<reference evidence="9 10" key="1">
    <citation type="submission" date="2014-02" db="EMBL/GenBank/DDBJ databases">
        <title>The genome sequence of Colletotrichum salicis CBS 607.94.</title>
        <authorList>
            <person name="Baroncelli R."/>
            <person name="Thon M.R."/>
        </authorList>
    </citation>
    <scope>NUCLEOTIDE SEQUENCE [LARGE SCALE GENOMIC DNA]</scope>
    <source>
        <strain evidence="9 10">CBS 607.94</strain>
    </source>
</reference>
<evidence type="ECO:0000313" key="9">
    <source>
        <dbReference type="EMBL" id="KXH50106.1"/>
    </source>
</evidence>
<dbReference type="PANTHER" id="PTHR33048">
    <property type="entry name" value="PTH11-LIKE INTEGRAL MEMBRANE PROTEIN (AFU_ORTHOLOGUE AFUA_5G11245)"/>
    <property type="match status" value="1"/>
</dbReference>
<accession>A0A135TPK7</accession>
<dbReference type="Pfam" id="PF20684">
    <property type="entry name" value="Fung_rhodopsin"/>
    <property type="match status" value="1"/>
</dbReference>
<comment type="caution">
    <text evidence="9">The sequence shown here is derived from an EMBL/GenBank/DDBJ whole genome shotgun (WGS) entry which is preliminary data.</text>
</comment>
<keyword evidence="10" id="KW-1185">Reference proteome</keyword>
<evidence type="ECO:0000256" key="2">
    <source>
        <dbReference type="ARBA" id="ARBA00022692"/>
    </source>
</evidence>
<protein>
    <recommendedName>
        <fullName evidence="8">Rhodopsin domain-containing protein</fullName>
    </recommendedName>
</protein>
<name>A0A135TPK7_9PEZI</name>
<evidence type="ECO:0000256" key="3">
    <source>
        <dbReference type="ARBA" id="ARBA00022989"/>
    </source>
</evidence>
<evidence type="ECO:0000256" key="6">
    <source>
        <dbReference type="SAM" id="MobiDB-lite"/>
    </source>
</evidence>
<dbReference type="Proteomes" id="UP000070121">
    <property type="component" value="Unassembled WGS sequence"/>
</dbReference>
<evidence type="ECO:0000259" key="8">
    <source>
        <dbReference type="Pfam" id="PF20684"/>
    </source>
</evidence>
<feature type="transmembrane region" description="Helical" evidence="7">
    <location>
        <begin position="37"/>
        <end position="57"/>
    </location>
</feature>
<feature type="domain" description="Rhodopsin" evidence="8">
    <location>
        <begin position="3"/>
        <end position="99"/>
    </location>
</feature>
<sequence>MMVVHQIVGLIMDFCLMGLPIWVIYTKMLWSKRTFQVIRVFSVGIFVVATGCVRLAIMRKNQFLSDPTFNMSTIGIWTNLEGHVGLWVASFPALQPLIRPVSFRFGFRSKLQSYGDGPSGTGGGGMRYKTGPWLSVPRSKPRYIRNESGSDAADNHSERGLVPHHRENDSTEMDIM</sequence>
<feature type="transmembrane region" description="Helical" evidence="7">
    <location>
        <begin position="7"/>
        <end position="25"/>
    </location>
</feature>
<evidence type="ECO:0000256" key="4">
    <source>
        <dbReference type="ARBA" id="ARBA00023136"/>
    </source>
</evidence>
<dbReference type="GO" id="GO:0016020">
    <property type="term" value="C:membrane"/>
    <property type="evidence" value="ECO:0007669"/>
    <property type="project" value="UniProtKB-SubCell"/>
</dbReference>
<dbReference type="InterPro" id="IPR052337">
    <property type="entry name" value="SAT4-like"/>
</dbReference>
<dbReference type="PANTHER" id="PTHR33048:SF47">
    <property type="entry name" value="INTEGRAL MEMBRANE PROTEIN-RELATED"/>
    <property type="match status" value="1"/>
</dbReference>
<dbReference type="EMBL" id="JFFI01001916">
    <property type="protein sequence ID" value="KXH50106.1"/>
    <property type="molecule type" value="Genomic_DNA"/>
</dbReference>
<evidence type="ECO:0000256" key="7">
    <source>
        <dbReference type="SAM" id="Phobius"/>
    </source>
</evidence>